<protein>
    <submittedName>
        <fullName evidence="1">Uncharacterized protein</fullName>
    </submittedName>
</protein>
<reference evidence="2" key="1">
    <citation type="submission" date="2017-04" db="EMBL/GenBank/DDBJ databases">
        <authorList>
            <person name="Varghese N."/>
            <person name="Submissions S."/>
        </authorList>
    </citation>
    <scope>NUCLEOTIDE SEQUENCE [LARGE SCALE GENOMIC DNA]</scope>
    <source>
        <strain evidence="2">LMG 29540</strain>
    </source>
</reference>
<dbReference type="Proteomes" id="UP000193228">
    <property type="component" value="Unassembled WGS sequence"/>
</dbReference>
<accession>A0A1X7M4G3</accession>
<dbReference type="RefSeq" id="WP_244196217.1">
    <property type="nucleotide sequence ID" value="NZ_FXAT01000019.1"/>
</dbReference>
<evidence type="ECO:0000313" key="2">
    <source>
        <dbReference type="Proteomes" id="UP000193228"/>
    </source>
</evidence>
<name>A0A1X7M4G3_9BURK</name>
<dbReference type="AlphaFoldDB" id="A0A1X7M4G3"/>
<proteinExistence type="predicted"/>
<sequence>MIGIKRDGRREFNEAAVQELVQLYLNLDVSIARQWTMVSIQINFDDGSLTTNSDRFRTCRQIRIL</sequence>
<keyword evidence="2" id="KW-1185">Reference proteome</keyword>
<dbReference type="EMBL" id="FXAT01000019">
    <property type="protein sequence ID" value="SMG61086.1"/>
    <property type="molecule type" value="Genomic_DNA"/>
</dbReference>
<organism evidence="1 2">
    <name type="scientific">Paraburkholderia susongensis</name>
    <dbReference type="NCBI Taxonomy" id="1515439"/>
    <lineage>
        <taxon>Bacteria</taxon>
        <taxon>Pseudomonadati</taxon>
        <taxon>Pseudomonadota</taxon>
        <taxon>Betaproteobacteria</taxon>
        <taxon>Burkholderiales</taxon>
        <taxon>Burkholderiaceae</taxon>
        <taxon>Paraburkholderia</taxon>
    </lineage>
</organism>
<gene>
    <name evidence="1" type="ORF">SAMN06265784_11949</name>
</gene>
<evidence type="ECO:0000313" key="1">
    <source>
        <dbReference type="EMBL" id="SMG61086.1"/>
    </source>
</evidence>